<dbReference type="Pfam" id="PF15269">
    <property type="entry name" value="zf-C2H2_7"/>
    <property type="match status" value="1"/>
</dbReference>
<dbReference type="PANTHER" id="PTHR14678:SF2">
    <property type="entry name" value="PROLINE-RICH PROTEIN 35"/>
    <property type="match status" value="1"/>
</dbReference>
<dbReference type="AlphaFoldDB" id="A0A7K6S0S1"/>
<evidence type="ECO:0000259" key="2">
    <source>
        <dbReference type="Pfam" id="PF15269"/>
    </source>
</evidence>
<protein>
    <submittedName>
        <fullName evidence="3">PRR35 protein</fullName>
    </submittedName>
</protein>
<feature type="compositionally biased region" description="Polar residues" evidence="1">
    <location>
        <begin position="455"/>
        <end position="466"/>
    </location>
</feature>
<feature type="domain" description="Zinc finger protein 750-like zinc finger" evidence="2">
    <location>
        <begin position="18"/>
        <end position="68"/>
    </location>
</feature>
<comment type="caution">
    <text evidence="3">The sequence shown here is derived from an EMBL/GenBank/DDBJ whole genome shotgun (WGS) entry which is preliminary data.</text>
</comment>
<proteinExistence type="predicted"/>
<dbReference type="Proteomes" id="UP000570016">
    <property type="component" value="Unassembled WGS sequence"/>
</dbReference>
<evidence type="ECO:0000313" key="3">
    <source>
        <dbReference type="EMBL" id="NWW91115.1"/>
    </source>
</evidence>
<dbReference type="InterPro" id="IPR039363">
    <property type="entry name" value="ZNF750"/>
</dbReference>
<keyword evidence="4" id="KW-1185">Reference proteome</keyword>
<evidence type="ECO:0000256" key="1">
    <source>
        <dbReference type="SAM" id="MobiDB-lite"/>
    </source>
</evidence>
<sequence>MSKDDVGCKLTSVYKHKERKPKKPHYIPRPWGKPYNYKCFQCPFTCMEKSHLYNHMKYSLCKNSLSLLIESDWPYKKGNLLHPELRLLHATETSRLRGRRDEQETCDSSAMSGGLVEPDFIITDVFSLKNHVMKSREMSSPDLDAKPKHCKVPKKCLASSGILMEQWKVVANGQRRTPEVSPPCTDSNIIPCYPPPAYSDYHEPQGLNLSLLGINYPLNPSLFSYLSPTMANSATTHPHLAQLPFLASTAQLMHPHASHFQPLQSPERSAFLPRFYYPLLFEHTFGSTESKMSSSKPDAQQLVGSVMPTPPQAKPPSEITKPGLLKVPVLKTSFPWPKGVREEPASEISHPAMLGQEEEEKWLPLRWDHSPVPSPQTRLVSSYVGRCHKIACVRVHLPPGRRMPGTCPARGLLAQTKALPGTFSHWQQTETERSNDTEVLPSVGAGLDHGPCKQSRPQETSATMTDSEATTVLIGDLSKTLEEYQEVEKKLSDLAKEDTPGQKELRDQLVKIRRELYHIHQALEKAIKPHEGPLDLSVKRS</sequence>
<feature type="region of interest" description="Disordered" evidence="1">
    <location>
        <begin position="443"/>
        <end position="466"/>
    </location>
</feature>
<name>A0A7K6S0S1_9AVES</name>
<accession>A0A7K6S0S1</accession>
<feature type="non-terminal residue" evidence="3">
    <location>
        <position position="541"/>
    </location>
</feature>
<dbReference type="PANTHER" id="PTHR14678">
    <property type="entry name" value="PROLINE-RICH PROTEIN 35-RELATED"/>
    <property type="match status" value="1"/>
</dbReference>
<evidence type="ECO:0000313" key="4">
    <source>
        <dbReference type="Proteomes" id="UP000570016"/>
    </source>
</evidence>
<reference evidence="3 4" key="1">
    <citation type="submission" date="2019-09" db="EMBL/GenBank/DDBJ databases">
        <title>Bird 10,000 Genomes (B10K) Project - Family phase.</title>
        <authorList>
            <person name="Zhang G."/>
        </authorList>
    </citation>
    <scope>NUCLEOTIDE SEQUENCE [LARGE SCALE GENOMIC DNA]</scope>
    <source>
        <strain evidence="3">B10K-DU-029-58</strain>
        <tissue evidence="3">Muscle</tissue>
    </source>
</reference>
<dbReference type="EMBL" id="VZRY01003525">
    <property type="protein sequence ID" value="NWW91115.1"/>
    <property type="molecule type" value="Genomic_DNA"/>
</dbReference>
<organism evidence="3 4">
    <name type="scientific">Rhynochetos jubatus</name>
    <name type="common">kagu</name>
    <dbReference type="NCBI Taxonomy" id="54386"/>
    <lineage>
        <taxon>Eukaryota</taxon>
        <taxon>Metazoa</taxon>
        <taxon>Chordata</taxon>
        <taxon>Craniata</taxon>
        <taxon>Vertebrata</taxon>
        <taxon>Euteleostomi</taxon>
        <taxon>Archelosauria</taxon>
        <taxon>Archosauria</taxon>
        <taxon>Dinosauria</taxon>
        <taxon>Saurischia</taxon>
        <taxon>Theropoda</taxon>
        <taxon>Coelurosauria</taxon>
        <taxon>Aves</taxon>
        <taxon>Neognathae</taxon>
        <taxon>Neoaves</taxon>
        <taxon>Phaethontimorphae</taxon>
        <taxon>Eurypygiformes</taxon>
        <taxon>Rhynochetidae</taxon>
        <taxon>Rhynochetos</taxon>
    </lineage>
</organism>
<gene>
    <name evidence="3" type="primary">Prr35</name>
    <name evidence="3" type="ORF">RHYJUB_R00417</name>
</gene>
<dbReference type="InterPro" id="IPR039064">
    <property type="entry name" value="ZNF750_Znf"/>
</dbReference>
<feature type="non-terminal residue" evidence="3">
    <location>
        <position position="1"/>
    </location>
</feature>
<dbReference type="OrthoDB" id="9885698at2759"/>